<gene>
    <name evidence="2" type="ordered locus">DKAM_0936</name>
</gene>
<evidence type="ECO:0000259" key="1">
    <source>
        <dbReference type="SMART" id="SM00966"/>
    </source>
</evidence>
<dbReference type="eggNOG" id="arCOG00318">
    <property type="taxonomic scope" value="Archaea"/>
</dbReference>
<dbReference type="Proteomes" id="UP000006903">
    <property type="component" value="Chromosome"/>
</dbReference>
<dbReference type="InterPro" id="IPR007159">
    <property type="entry name" value="SpoVT-AbrB_dom"/>
</dbReference>
<dbReference type="GO" id="GO:0045936">
    <property type="term" value="P:negative regulation of phosphate metabolic process"/>
    <property type="evidence" value="ECO:0007669"/>
    <property type="project" value="InterPro"/>
</dbReference>
<dbReference type="Gene3D" id="2.10.260.10">
    <property type="match status" value="1"/>
</dbReference>
<dbReference type="HOGENOM" id="CLU_069302_1_0_2"/>
<proteinExistence type="predicted"/>
<reference evidence="2 3" key="1">
    <citation type="journal article" date="2009" name="J. Bacteriol.">
        <title>Complete genome sequence of the anaerobic, protein-degrading hyperthermophilic crenarchaeon Desulfurococcus kamchatkensis.</title>
        <authorList>
            <person name="Ravin N.V."/>
            <person name="Mardanov A.V."/>
            <person name="Beletsky A.V."/>
            <person name="Kublanov I.V."/>
            <person name="Kolganova T.V."/>
            <person name="Lebedinsky A.V."/>
            <person name="Chernyh N.A."/>
            <person name="Bonch-Osmolovskaya E.A."/>
            <person name="Skryabin K.G."/>
        </authorList>
    </citation>
    <scope>NUCLEOTIDE SEQUENCE [LARGE SCALE GENOMIC DNA]</scope>
    <source>
        <strain evidence="3">DSM 18924 / JCM 16383 / VKM B-2413 / 1221n</strain>
    </source>
</reference>
<dbReference type="GO" id="GO:0030643">
    <property type="term" value="P:intracellular phosphate ion homeostasis"/>
    <property type="evidence" value="ECO:0007669"/>
    <property type="project" value="InterPro"/>
</dbReference>
<dbReference type="GO" id="GO:0003677">
    <property type="term" value="F:DNA binding"/>
    <property type="evidence" value="ECO:0007669"/>
    <property type="project" value="InterPro"/>
</dbReference>
<dbReference type="SUPFAM" id="SSF109755">
    <property type="entry name" value="PhoU-like"/>
    <property type="match status" value="1"/>
</dbReference>
<protein>
    <submittedName>
        <fullName evidence="2">Phosphate uptake regulator, PhoU</fullName>
    </submittedName>
</protein>
<dbReference type="PANTHER" id="PTHR42930">
    <property type="entry name" value="PHOSPHATE-SPECIFIC TRANSPORT SYSTEM ACCESSORY PROTEIN PHOU"/>
    <property type="match status" value="1"/>
</dbReference>
<dbReference type="Gene3D" id="1.20.58.220">
    <property type="entry name" value="Phosphate transport system protein phou homolog 2, domain 2"/>
    <property type="match status" value="1"/>
</dbReference>
<feature type="domain" description="SpoVT-AbrB" evidence="1">
    <location>
        <begin position="16"/>
        <end position="61"/>
    </location>
</feature>
<dbReference type="AlphaFoldDB" id="B8D581"/>
<dbReference type="InterPro" id="IPR038078">
    <property type="entry name" value="PhoU-like_sf"/>
</dbReference>
<evidence type="ECO:0000313" key="2">
    <source>
        <dbReference type="EMBL" id="ACL11262.1"/>
    </source>
</evidence>
<dbReference type="SUPFAM" id="SSF89447">
    <property type="entry name" value="AbrB/MazE/MraZ-like"/>
    <property type="match status" value="1"/>
</dbReference>
<dbReference type="InterPro" id="IPR026022">
    <property type="entry name" value="PhoU_dom"/>
</dbReference>
<name>B8D581_DESA1</name>
<dbReference type="EMBL" id="CP001140">
    <property type="protein sequence ID" value="ACL11262.1"/>
    <property type="molecule type" value="Genomic_DNA"/>
</dbReference>
<dbReference type="NCBIfam" id="TIGR01439">
    <property type="entry name" value="lp_hng_hel_AbrB"/>
    <property type="match status" value="1"/>
</dbReference>
<organism evidence="2 3">
    <name type="scientific">Desulfurococcus amylolyticus (strain DSM 18924 / JCM 16383 / VKM B-2413 / 1221n)</name>
    <name type="common">Desulfurococcus kamchatkensis</name>
    <dbReference type="NCBI Taxonomy" id="490899"/>
    <lineage>
        <taxon>Archaea</taxon>
        <taxon>Thermoproteota</taxon>
        <taxon>Thermoprotei</taxon>
        <taxon>Desulfurococcales</taxon>
        <taxon>Desulfurococcaceae</taxon>
        <taxon>Desulfurococcus</taxon>
    </lineage>
</organism>
<dbReference type="SMART" id="SM00966">
    <property type="entry name" value="SpoVT_AbrB"/>
    <property type="match status" value="1"/>
</dbReference>
<dbReference type="InterPro" id="IPR037914">
    <property type="entry name" value="SpoVT-AbrB_sf"/>
</dbReference>
<dbReference type="Pfam" id="PF01895">
    <property type="entry name" value="PhoU"/>
    <property type="match status" value="1"/>
</dbReference>
<dbReference type="KEGG" id="dka:DKAM_0936"/>
<dbReference type="Pfam" id="PF04014">
    <property type="entry name" value="MazE_antitoxin"/>
    <property type="match status" value="1"/>
</dbReference>
<dbReference type="InterPro" id="IPR028366">
    <property type="entry name" value="PhoU"/>
</dbReference>
<sequence>MVVDYMVGTERRRVQKTGSSSYIITLPKEWVDAVGLKSGDYVSVEKYGDKLVIIPPSTEAVQVKSTIKVSPEVTVDQVFRMLLAMYLSGYSTIVVAFDSRIPDPARFISEVKNMARIKLAGVEVVEESYNSVTFKILLNIKELPLLSAVRRLHLIVNNMIEDAKTLLKTMDGNVAYAIIQRDDEADRFHHMIVRELSMALLDVRIQHELGISSIVEALSYRIIARNLERIADHIVNIARRILAMKKTSGADIVYELMVKASDLFNKAMGSLYSLSRRDAEEVIQTARVLVDEIEKTIYEKIINSTLPDNEKAGLTLICDSLRRIVRYSNGIAESVLNIKAAKNPSVEVK</sequence>
<evidence type="ECO:0000313" key="3">
    <source>
        <dbReference type="Proteomes" id="UP000006903"/>
    </source>
</evidence>
<dbReference type="PANTHER" id="PTHR42930:SF2">
    <property type="entry name" value="PHOU DOMAIN-CONTAINING PROTEIN"/>
    <property type="match status" value="1"/>
</dbReference>
<accession>B8D581</accession>
<dbReference type="STRING" id="490899.DKAM_0936"/>